<feature type="transmembrane region" description="Helical" evidence="6">
    <location>
        <begin position="181"/>
        <end position="202"/>
    </location>
</feature>
<dbReference type="Pfam" id="PF01943">
    <property type="entry name" value="Polysacc_synt"/>
    <property type="match status" value="1"/>
</dbReference>
<dbReference type="InterPro" id="IPR050833">
    <property type="entry name" value="Poly_Biosynth_Transport"/>
</dbReference>
<evidence type="ECO:0000256" key="2">
    <source>
        <dbReference type="ARBA" id="ARBA00022475"/>
    </source>
</evidence>
<dbReference type="EMBL" id="CP159197">
    <property type="protein sequence ID" value="XCF12306.1"/>
    <property type="molecule type" value="Genomic_DNA"/>
</dbReference>
<keyword evidence="7" id="KW-0614">Plasmid</keyword>
<organism evidence="7">
    <name type="scientific">Sulfitobacter sp. TCYB15</name>
    <dbReference type="NCBI Taxonomy" id="3229275"/>
    <lineage>
        <taxon>Bacteria</taxon>
        <taxon>Pseudomonadati</taxon>
        <taxon>Pseudomonadota</taxon>
        <taxon>Alphaproteobacteria</taxon>
        <taxon>Rhodobacterales</taxon>
        <taxon>Roseobacteraceae</taxon>
        <taxon>Sulfitobacter</taxon>
    </lineage>
</organism>
<dbReference type="RefSeq" id="WP_353628715.1">
    <property type="nucleotide sequence ID" value="NZ_CP159197.1"/>
</dbReference>
<feature type="transmembrane region" description="Helical" evidence="6">
    <location>
        <begin position="157"/>
        <end position="175"/>
    </location>
</feature>
<feature type="transmembrane region" description="Helical" evidence="6">
    <location>
        <begin position="117"/>
        <end position="137"/>
    </location>
</feature>
<comment type="subcellular location">
    <subcellularLocation>
        <location evidence="1">Cell membrane</location>
        <topology evidence="1">Multi-pass membrane protein</topology>
    </subcellularLocation>
</comment>
<feature type="transmembrane region" description="Helical" evidence="6">
    <location>
        <begin position="42"/>
        <end position="61"/>
    </location>
</feature>
<feature type="transmembrane region" description="Helical" evidence="6">
    <location>
        <begin position="298"/>
        <end position="321"/>
    </location>
</feature>
<keyword evidence="5 6" id="KW-0472">Membrane</keyword>
<proteinExistence type="predicted"/>
<protein>
    <submittedName>
        <fullName evidence="7">Oligosaccharide flippase family protein</fullName>
    </submittedName>
</protein>
<feature type="transmembrane region" description="Helical" evidence="6">
    <location>
        <begin position="12"/>
        <end position="30"/>
    </location>
</feature>
<evidence type="ECO:0000256" key="6">
    <source>
        <dbReference type="SAM" id="Phobius"/>
    </source>
</evidence>
<keyword evidence="3 6" id="KW-0812">Transmembrane</keyword>
<keyword evidence="2" id="KW-1003">Cell membrane</keyword>
<accession>A0AAU8C8D2</accession>
<evidence type="ECO:0000313" key="7">
    <source>
        <dbReference type="EMBL" id="XCF12306.1"/>
    </source>
</evidence>
<evidence type="ECO:0000256" key="5">
    <source>
        <dbReference type="ARBA" id="ARBA00023136"/>
    </source>
</evidence>
<evidence type="ECO:0000256" key="1">
    <source>
        <dbReference type="ARBA" id="ARBA00004651"/>
    </source>
</evidence>
<evidence type="ECO:0000256" key="3">
    <source>
        <dbReference type="ARBA" id="ARBA00022692"/>
    </source>
</evidence>
<dbReference type="KEGG" id="suly:ABM428_17435"/>
<reference evidence="7" key="2">
    <citation type="submission" date="2024-06" db="EMBL/GenBank/DDBJ databases">
        <authorList>
            <person name="Deng Y."/>
        </authorList>
    </citation>
    <scope>NUCLEOTIDE SEQUENCE</scope>
    <source>
        <strain evidence="7">TCYB15</strain>
        <plasmid evidence="7">pZYJ04</plasmid>
    </source>
</reference>
<gene>
    <name evidence="7" type="ORF">ABM428_17435</name>
</gene>
<feature type="transmembrane region" description="Helical" evidence="6">
    <location>
        <begin position="327"/>
        <end position="351"/>
    </location>
</feature>
<dbReference type="PANTHER" id="PTHR30250">
    <property type="entry name" value="PST FAMILY PREDICTED COLANIC ACID TRANSPORTER"/>
    <property type="match status" value="1"/>
</dbReference>
<dbReference type="PANTHER" id="PTHR30250:SF11">
    <property type="entry name" value="O-ANTIGEN TRANSPORTER-RELATED"/>
    <property type="match status" value="1"/>
</dbReference>
<feature type="transmembrane region" description="Helical" evidence="6">
    <location>
        <begin position="82"/>
        <end position="105"/>
    </location>
</feature>
<feature type="transmembrane region" description="Helical" evidence="6">
    <location>
        <begin position="371"/>
        <end position="389"/>
    </location>
</feature>
<evidence type="ECO:0000256" key="4">
    <source>
        <dbReference type="ARBA" id="ARBA00022989"/>
    </source>
</evidence>
<feature type="transmembrane region" description="Helical" evidence="6">
    <location>
        <begin position="260"/>
        <end position="286"/>
    </location>
</feature>
<dbReference type="AlphaFoldDB" id="A0AAU8C8D2"/>
<feature type="transmembrane region" description="Helical" evidence="6">
    <location>
        <begin position="395"/>
        <end position="415"/>
    </location>
</feature>
<keyword evidence="4 6" id="KW-1133">Transmembrane helix</keyword>
<reference evidence="7" key="1">
    <citation type="journal article" date="2020" name="Int. J. Syst. Evol. Microbiol.">
        <title>Notification of changes in taxonomic opinion previously published outside the IJSEM.</title>
        <authorList>
            <person name="Oren A."/>
            <person name="Garrity G."/>
        </authorList>
    </citation>
    <scope>NUCLEOTIDE SEQUENCE</scope>
    <source>
        <strain evidence="7">TCYB15</strain>
    </source>
</reference>
<geneLocation type="plasmid" evidence="7">
    <name>pZYJ04</name>
</geneLocation>
<name>A0AAU8C8D2_9RHOB</name>
<sequence>MDRTLFRGAGLSFAVRIGGVAFALLAQIALARVLSTHMYGNYVYTIQLAGLLAVIGSLGFIQAAVRVIPMSNADGDPVHRQAFIRTGILVSVLATTVVAATILGLTQVWGVSLEEPFRTALLTVSILLLSALTLLRLGQEIMRGDKRVLAAQICEQVILPGGLLCLAGMVLAAGADLQVSHVIAFQAVLTGAMAATLIIMALRRRSAVQDSTPPPPAPAGVKVWLSMGLPLAAAGLMAGFMSRGDVIVLAFIATPEEIGIYAAAARVAGLMIFGLAAVNTIAAPLFSELWHTGDRAALQSCIGSSAALTMLITLPVFAVLMLAPAPIMGLFGADFIAAAPVLRVLAVGQLINALSGPTGPLMVATGQSRAYAVLTLIGILVTLGGILGLGSLFGLFGAACGAALGLVWFNASMAWRIARRTRLRSVVSRNDVRALVSQIMLRLRSRNRS</sequence>
<dbReference type="GO" id="GO:0005886">
    <property type="term" value="C:plasma membrane"/>
    <property type="evidence" value="ECO:0007669"/>
    <property type="project" value="UniProtKB-SubCell"/>
</dbReference>
<dbReference type="InterPro" id="IPR002797">
    <property type="entry name" value="Polysacc_synth"/>
</dbReference>